<evidence type="ECO:0000256" key="7">
    <source>
        <dbReference type="ARBA" id="ARBA00022989"/>
    </source>
</evidence>
<evidence type="ECO:0000259" key="13">
    <source>
        <dbReference type="Pfam" id="PF00999"/>
    </source>
</evidence>
<keyword evidence="4" id="KW-0050">Antiport</keyword>
<reference evidence="15 18" key="3">
    <citation type="submission" date="2015-06" db="EMBL/GenBank/DDBJ databases">
        <title>Improved classification and identification of acetic acid bacteria using matrix-assisted laser desorption/ionization time-of-flight mass spectrometry; Gluconobacter nephelii and Gluconobacter uchimurae are later heterotypic synonyms of Gluconobacter japonicus and Gluconobacter oxydans, respectively.</title>
        <authorList>
            <person name="Li L."/>
            <person name="Cleenwerck I."/>
            <person name="De Vuyst L."/>
            <person name="Vandamme P."/>
        </authorList>
    </citation>
    <scope>NUCLEOTIDE SEQUENCE [LARGE SCALE GENOMIC DNA]</scope>
    <source>
        <strain evidence="15 18">LMG 1663</strain>
    </source>
</reference>
<comment type="similarity">
    <text evidence="2">Belongs to the monovalent cation:proton antiporter 1 (CPA1) transporter (TC 2.A.36) family.</text>
</comment>
<evidence type="ECO:0000256" key="5">
    <source>
        <dbReference type="ARBA" id="ARBA00022475"/>
    </source>
</evidence>
<keyword evidence="3" id="KW-0813">Transport</keyword>
<accession>A0A094YX72</accession>
<feature type="transmembrane region" description="Helical" evidence="12">
    <location>
        <begin position="291"/>
        <end position="313"/>
    </location>
</feature>
<evidence type="ECO:0000256" key="10">
    <source>
        <dbReference type="ARBA" id="ARBA00023136"/>
    </source>
</evidence>
<dbReference type="Pfam" id="PF00999">
    <property type="entry name" value="Na_H_Exchanger"/>
    <property type="match status" value="1"/>
</dbReference>
<dbReference type="Proteomes" id="UP000194565">
    <property type="component" value="Unassembled WGS sequence"/>
</dbReference>
<evidence type="ECO:0000256" key="8">
    <source>
        <dbReference type="ARBA" id="ARBA00023053"/>
    </source>
</evidence>
<feature type="transmembrane region" description="Helical" evidence="12">
    <location>
        <begin position="165"/>
        <end position="188"/>
    </location>
</feature>
<dbReference type="InterPro" id="IPR018422">
    <property type="entry name" value="Cation/H_exchanger_CPA1"/>
</dbReference>
<keyword evidence="5" id="KW-1003">Cell membrane</keyword>
<keyword evidence="7 12" id="KW-1133">Transmembrane helix</keyword>
<evidence type="ECO:0000313" key="19">
    <source>
        <dbReference type="Proteomes" id="UP000194565"/>
    </source>
</evidence>
<evidence type="ECO:0000256" key="2">
    <source>
        <dbReference type="ARBA" id="ARBA00007367"/>
    </source>
</evidence>
<reference evidence="14 17" key="1">
    <citation type="submission" date="2014-06" db="EMBL/GenBank/DDBJ databases">
        <title>Functional and comparative genomic analyses of the Drosophila gut microbiota identify candidate symbiosis factors.</title>
        <authorList>
            <person name="Newell P.D."/>
            <person name="Chaston J.M."/>
            <person name="Douglas A.E."/>
        </authorList>
    </citation>
    <scope>NUCLEOTIDE SEQUENCE [LARGE SCALE GENOMIC DNA]</scope>
    <source>
        <strain evidence="14 17">DmCS_006</strain>
    </source>
</reference>
<evidence type="ECO:0000256" key="4">
    <source>
        <dbReference type="ARBA" id="ARBA00022449"/>
    </source>
</evidence>
<dbReference type="PANTHER" id="PTHR10110:SF195">
    <property type="entry name" value="NA(+)_H(+) ANTIPORTER NHAS2"/>
    <property type="match status" value="1"/>
</dbReference>
<feature type="transmembrane region" description="Helical" evidence="12">
    <location>
        <begin position="100"/>
        <end position="120"/>
    </location>
</feature>
<evidence type="ECO:0000313" key="18">
    <source>
        <dbReference type="Proteomes" id="UP000075411"/>
    </source>
</evidence>
<organism evidence="14 17">
    <name type="scientific">Acetobacter tropicalis</name>
    <dbReference type="NCBI Taxonomy" id="104102"/>
    <lineage>
        <taxon>Bacteria</taxon>
        <taxon>Pseudomonadati</taxon>
        <taxon>Pseudomonadota</taxon>
        <taxon>Alphaproteobacteria</taxon>
        <taxon>Acetobacterales</taxon>
        <taxon>Acetobacteraceae</taxon>
        <taxon>Acetobacter</taxon>
    </lineage>
</organism>
<keyword evidence="10 12" id="KW-0472">Membrane</keyword>
<sequence length="418" mass="44063">MTSLGLFAVVITLSTVFGIINHRLLRLPLTVGVLVISLLVSGVLVLADIFMPWRGAHMAHQLLAQIDMPTSLMQGALAFLLFAGALGVDMHYLLLRKFSVIALAILGTFLAVILFASGIWGVFRLVGLSVSPAWCVVLGAVLAPTDPVSVVGMLRRLGLPGPVQALFAGESLLNDGVGVVIFTVALGVAHEDHPPSIVHLAEAFALEAGGGVVLGLACGWLAVRALRLVKDAHLELLISLALCSSAYSLAGAWGLSGPIAVVMAGFMLAAPRTQAMISAQGRKDMRLFWSLVDEILNIMLFVLIGFQVLNVAFNVPLLMAMALAVPLSILARGLSVLLAMLPVYVSRQDRMGVLAVLTWGGLRGGISVSLALSLPEGPMRDILMGVCYAVVVFTILVQGLSIGPVVRKFHSSEQESSA</sequence>
<feature type="transmembrane region" description="Helical" evidence="12">
    <location>
        <begin position="125"/>
        <end position="145"/>
    </location>
</feature>
<feature type="transmembrane region" description="Helical" evidence="12">
    <location>
        <begin position="200"/>
        <end position="226"/>
    </location>
</feature>
<evidence type="ECO:0000256" key="9">
    <source>
        <dbReference type="ARBA" id="ARBA00023065"/>
    </source>
</evidence>
<evidence type="ECO:0000313" key="17">
    <source>
        <dbReference type="Proteomes" id="UP000029448"/>
    </source>
</evidence>
<dbReference type="GO" id="GO:0015386">
    <property type="term" value="F:potassium:proton antiporter activity"/>
    <property type="evidence" value="ECO:0007669"/>
    <property type="project" value="TreeGrafter"/>
</dbReference>
<feature type="transmembrane region" description="Helical" evidence="12">
    <location>
        <begin position="352"/>
        <end position="370"/>
    </location>
</feature>
<reference evidence="16 19" key="2">
    <citation type="submission" date="2014-06" db="EMBL/GenBank/DDBJ databases">
        <authorList>
            <person name="Ju J."/>
            <person name="Zhang J."/>
        </authorList>
    </citation>
    <scope>NUCLEOTIDE SEQUENCE [LARGE SCALE GENOMIC DNA]</scope>
    <source>
        <strain evidence="16">DmW_042</strain>
    </source>
</reference>
<evidence type="ECO:0000256" key="6">
    <source>
        <dbReference type="ARBA" id="ARBA00022692"/>
    </source>
</evidence>
<dbReference type="InterPro" id="IPR006153">
    <property type="entry name" value="Cation/H_exchanger_TM"/>
</dbReference>
<dbReference type="GO" id="GO:0005886">
    <property type="term" value="C:plasma membrane"/>
    <property type="evidence" value="ECO:0007669"/>
    <property type="project" value="UniProtKB-SubCell"/>
</dbReference>
<comment type="caution">
    <text evidence="14">The sequence shown here is derived from an EMBL/GenBank/DDBJ whole genome shotgun (WGS) entry which is preliminary data.</text>
</comment>
<dbReference type="RefSeq" id="WP_035378424.1">
    <property type="nucleotide sequence ID" value="NZ_JACAOJ010000086.1"/>
</dbReference>
<evidence type="ECO:0000313" key="16">
    <source>
        <dbReference type="EMBL" id="OUI87010.1"/>
    </source>
</evidence>
<evidence type="ECO:0000313" key="15">
    <source>
        <dbReference type="EMBL" id="KXV59166.1"/>
    </source>
</evidence>
<dbReference type="AlphaFoldDB" id="A0A094YX72"/>
<feature type="transmembrane region" description="Helical" evidence="12">
    <location>
        <begin position="72"/>
        <end position="94"/>
    </location>
</feature>
<dbReference type="EMBL" id="JOKM01000021">
    <property type="protein sequence ID" value="KGB25234.1"/>
    <property type="molecule type" value="Genomic_DNA"/>
</dbReference>
<gene>
    <name evidence="15" type="ORF">AD947_04545</name>
    <name evidence="14" type="ORF">AtDm6_0915</name>
    <name evidence="16" type="ORF">HC62_00920</name>
</gene>
<feature type="transmembrane region" description="Helical" evidence="12">
    <location>
        <begin position="319"/>
        <end position="345"/>
    </location>
</feature>
<feature type="domain" description="Cation/H+ exchanger transmembrane" evidence="13">
    <location>
        <begin position="14"/>
        <end position="408"/>
    </location>
</feature>
<dbReference type="GO" id="GO:0051453">
    <property type="term" value="P:regulation of intracellular pH"/>
    <property type="evidence" value="ECO:0007669"/>
    <property type="project" value="TreeGrafter"/>
</dbReference>
<dbReference type="GO" id="GO:0098719">
    <property type="term" value="P:sodium ion import across plasma membrane"/>
    <property type="evidence" value="ECO:0007669"/>
    <property type="project" value="TreeGrafter"/>
</dbReference>
<name>A0A094YX72_9PROT</name>
<proteinExistence type="inferred from homology"/>
<dbReference type="Proteomes" id="UP000029448">
    <property type="component" value="Unassembled WGS sequence"/>
</dbReference>
<evidence type="ECO:0000256" key="12">
    <source>
        <dbReference type="SAM" id="Phobius"/>
    </source>
</evidence>
<evidence type="ECO:0000256" key="3">
    <source>
        <dbReference type="ARBA" id="ARBA00022448"/>
    </source>
</evidence>
<dbReference type="Gene3D" id="6.10.140.1330">
    <property type="match status" value="1"/>
</dbReference>
<dbReference type="OrthoDB" id="9774146at2"/>
<comment type="subcellular location">
    <subcellularLocation>
        <location evidence="1">Cell membrane</location>
        <topology evidence="1">Multi-pass membrane protein</topology>
    </subcellularLocation>
</comment>
<keyword evidence="9" id="KW-0406">Ion transport</keyword>
<evidence type="ECO:0000256" key="1">
    <source>
        <dbReference type="ARBA" id="ARBA00004651"/>
    </source>
</evidence>
<keyword evidence="8" id="KW-0915">Sodium</keyword>
<dbReference type="EMBL" id="JOMM01000012">
    <property type="protein sequence ID" value="OUI87010.1"/>
    <property type="molecule type" value="Genomic_DNA"/>
</dbReference>
<keyword evidence="11" id="KW-0739">Sodium transport</keyword>
<protein>
    <submittedName>
        <fullName evidence="14">Na+/H+ antiporter NhaP</fullName>
    </submittedName>
    <submittedName>
        <fullName evidence="15">Sodium:proton antiporter</fullName>
    </submittedName>
</protein>
<keyword evidence="6 12" id="KW-0812">Transmembrane</keyword>
<feature type="transmembrane region" description="Helical" evidence="12">
    <location>
        <begin position="382"/>
        <end position="406"/>
    </location>
</feature>
<feature type="transmembrane region" description="Helical" evidence="12">
    <location>
        <begin position="28"/>
        <end position="51"/>
    </location>
</feature>
<dbReference type="STRING" id="104102.AtDm6_0915"/>
<keyword evidence="17" id="KW-1185">Reference proteome</keyword>
<dbReference type="Proteomes" id="UP000075411">
    <property type="component" value="Unassembled WGS sequence"/>
</dbReference>
<dbReference type="EMBL" id="LHZT01000108">
    <property type="protein sequence ID" value="KXV59166.1"/>
    <property type="molecule type" value="Genomic_DNA"/>
</dbReference>
<evidence type="ECO:0000256" key="11">
    <source>
        <dbReference type="ARBA" id="ARBA00023201"/>
    </source>
</evidence>
<dbReference type="GeneID" id="89477654"/>
<dbReference type="PANTHER" id="PTHR10110">
    <property type="entry name" value="SODIUM/HYDROGEN EXCHANGER"/>
    <property type="match status" value="1"/>
</dbReference>
<dbReference type="GO" id="GO:0015385">
    <property type="term" value="F:sodium:proton antiporter activity"/>
    <property type="evidence" value="ECO:0007669"/>
    <property type="project" value="InterPro"/>
</dbReference>
<evidence type="ECO:0000313" key="14">
    <source>
        <dbReference type="EMBL" id="KGB25234.1"/>
    </source>
</evidence>
<dbReference type="PATRIC" id="fig|104102.12.peg.750"/>